<sequence>MSFLDLLGPLLFIILIIMVIGIAAFVVKLSDAIDKQEKVIKTLFRIIEENQAEARNAIDAFESTREKVVSVSTRVESVEFELKGMRDKMKEVALKK</sequence>
<evidence type="ECO:0000313" key="3">
    <source>
        <dbReference type="Proteomes" id="UP000218069"/>
    </source>
</evidence>
<dbReference type="RefSeq" id="WP_096672494.1">
    <property type="nucleotide sequence ID" value="NZ_OANS01000002.1"/>
</dbReference>
<dbReference type="OrthoDB" id="9892961at2"/>
<reference evidence="3" key="1">
    <citation type="submission" date="2017-08" db="EMBL/GenBank/DDBJ databases">
        <authorList>
            <person name="Varghese N."/>
            <person name="Submissions S."/>
        </authorList>
    </citation>
    <scope>NUCLEOTIDE SEQUENCE [LARGE SCALE GENOMIC DNA]</scope>
    <source>
        <strain evidence="3">AP-Melu-1000-B4</strain>
    </source>
</reference>
<dbReference type="EMBL" id="OANS01000002">
    <property type="protein sequence ID" value="SNX28379.1"/>
    <property type="molecule type" value="Genomic_DNA"/>
</dbReference>
<proteinExistence type="predicted"/>
<keyword evidence="1" id="KW-0812">Transmembrane</keyword>
<evidence type="ECO:0000256" key="1">
    <source>
        <dbReference type="SAM" id="Phobius"/>
    </source>
</evidence>
<gene>
    <name evidence="2" type="ORF">SAMN06295945_0709</name>
</gene>
<keyword evidence="1" id="KW-1133">Transmembrane helix</keyword>
<accession>A0A240DYU9</accession>
<dbReference type="Proteomes" id="UP000218069">
    <property type="component" value="Unassembled WGS sequence"/>
</dbReference>
<feature type="transmembrane region" description="Helical" evidence="1">
    <location>
        <begin position="6"/>
        <end position="27"/>
    </location>
</feature>
<keyword evidence="3" id="KW-1185">Reference proteome</keyword>
<evidence type="ECO:0000313" key="2">
    <source>
        <dbReference type="EMBL" id="SNX28379.1"/>
    </source>
</evidence>
<organism evidence="2 3">
    <name type="scientific">Polynucleobacter meluiroseus</name>
    <dbReference type="NCBI Taxonomy" id="1938814"/>
    <lineage>
        <taxon>Bacteria</taxon>
        <taxon>Pseudomonadati</taxon>
        <taxon>Pseudomonadota</taxon>
        <taxon>Betaproteobacteria</taxon>
        <taxon>Burkholderiales</taxon>
        <taxon>Burkholderiaceae</taxon>
        <taxon>Polynucleobacter</taxon>
    </lineage>
</organism>
<protein>
    <submittedName>
        <fullName evidence="2">Uncharacterized protein</fullName>
    </submittedName>
</protein>
<name>A0A240DYU9_9BURK</name>
<keyword evidence="1" id="KW-0472">Membrane</keyword>
<dbReference type="AlphaFoldDB" id="A0A240DYU9"/>